<keyword evidence="3 8" id="KW-0812">Transmembrane</keyword>
<evidence type="ECO:0000256" key="4">
    <source>
        <dbReference type="ARBA" id="ARBA00022989"/>
    </source>
</evidence>
<keyword evidence="10" id="KW-1185">Reference proteome</keyword>
<feature type="transmembrane region" description="Helical" evidence="8">
    <location>
        <begin position="245"/>
        <end position="268"/>
    </location>
</feature>
<evidence type="ECO:0000313" key="9">
    <source>
        <dbReference type="EnsemblMetazoa" id="Aqu2.1.38364_001"/>
    </source>
</evidence>
<accession>A0A1X7VF47</accession>
<feature type="transmembrane region" description="Helical" evidence="8">
    <location>
        <begin position="100"/>
        <end position="125"/>
    </location>
</feature>
<evidence type="ECO:0008006" key="11">
    <source>
        <dbReference type="Google" id="ProtNLM"/>
    </source>
</evidence>
<dbReference type="eggNOG" id="ENOG502QQ83">
    <property type="taxonomic scope" value="Eukaryota"/>
</dbReference>
<feature type="transmembrane region" description="Helical" evidence="8">
    <location>
        <begin position="156"/>
        <end position="180"/>
    </location>
</feature>
<dbReference type="InParanoid" id="A0A1X7VF47"/>
<dbReference type="OrthoDB" id="192544at2759"/>
<organism evidence="9">
    <name type="scientific">Amphimedon queenslandica</name>
    <name type="common">Sponge</name>
    <dbReference type="NCBI Taxonomy" id="400682"/>
    <lineage>
        <taxon>Eukaryota</taxon>
        <taxon>Metazoa</taxon>
        <taxon>Porifera</taxon>
        <taxon>Demospongiae</taxon>
        <taxon>Heteroscleromorpha</taxon>
        <taxon>Haplosclerida</taxon>
        <taxon>Niphatidae</taxon>
        <taxon>Amphimedon</taxon>
    </lineage>
</organism>
<dbReference type="EnsemblMetazoa" id="XM_011412202.2">
    <property type="protein sequence ID" value="XP_011410504.1"/>
    <property type="gene ID" value="LOC100639184"/>
</dbReference>
<feature type="region of interest" description="Disordered" evidence="7">
    <location>
        <begin position="428"/>
        <end position="452"/>
    </location>
</feature>
<dbReference type="KEGG" id="aqu:100639184"/>
<evidence type="ECO:0000256" key="6">
    <source>
        <dbReference type="ARBA" id="ARBA00023228"/>
    </source>
</evidence>
<comment type="subcellular location">
    <subcellularLocation>
        <location evidence="1">Endomembrane system</location>
        <topology evidence="1">Multi-pass membrane protein</topology>
    </subcellularLocation>
    <subcellularLocation>
        <location evidence="2">Lysosome membrane</location>
    </subcellularLocation>
</comment>
<evidence type="ECO:0000256" key="1">
    <source>
        <dbReference type="ARBA" id="ARBA00004127"/>
    </source>
</evidence>
<evidence type="ECO:0000313" key="10">
    <source>
        <dbReference type="Proteomes" id="UP000007879"/>
    </source>
</evidence>
<reference evidence="9" key="2">
    <citation type="submission" date="2017-05" db="UniProtKB">
        <authorList>
            <consortium name="EnsemblMetazoa"/>
        </authorList>
    </citation>
    <scope>IDENTIFICATION</scope>
</reference>
<dbReference type="CDD" id="cd21464">
    <property type="entry name" value="7tm_GPR137"/>
    <property type="match status" value="1"/>
</dbReference>
<dbReference type="OMA" id="YFFDHPG"/>
<keyword evidence="6" id="KW-0458">Lysosome</keyword>
<feature type="transmembrane region" description="Helical" evidence="8">
    <location>
        <begin position="200"/>
        <end position="225"/>
    </location>
</feature>
<keyword evidence="5 8" id="KW-0472">Membrane</keyword>
<feature type="compositionally biased region" description="Gly residues" evidence="7">
    <location>
        <begin position="383"/>
        <end position="400"/>
    </location>
</feature>
<evidence type="ECO:0000256" key="7">
    <source>
        <dbReference type="SAM" id="MobiDB-lite"/>
    </source>
</evidence>
<dbReference type="STRING" id="400682.A0A1X7VF47"/>
<name>A0A1X7VF47_AMPQE</name>
<dbReference type="GO" id="GO:0005765">
    <property type="term" value="C:lysosomal membrane"/>
    <property type="evidence" value="ECO:0007669"/>
    <property type="project" value="UniProtKB-SubCell"/>
</dbReference>
<evidence type="ECO:0000256" key="5">
    <source>
        <dbReference type="ARBA" id="ARBA00023136"/>
    </source>
</evidence>
<feature type="region of interest" description="Disordered" evidence="7">
    <location>
        <begin position="375"/>
        <end position="413"/>
    </location>
</feature>
<gene>
    <name evidence="9" type="primary">100639184</name>
</gene>
<dbReference type="GO" id="GO:1904263">
    <property type="term" value="P:positive regulation of TORC1 signaling"/>
    <property type="evidence" value="ECO:0007669"/>
    <property type="project" value="TreeGrafter"/>
</dbReference>
<dbReference type="FunCoup" id="A0A1X7VF47">
    <property type="interactions" value="76"/>
</dbReference>
<dbReference type="GO" id="GO:0012505">
    <property type="term" value="C:endomembrane system"/>
    <property type="evidence" value="ECO:0007669"/>
    <property type="project" value="UniProtKB-SubCell"/>
</dbReference>
<evidence type="ECO:0000256" key="3">
    <source>
        <dbReference type="ARBA" id="ARBA00022692"/>
    </source>
</evidence>
<dbReference type="EnsemblMetazoa" id="Aqu2.1.38364_001">
    <property type="protein sequence ID" value="Aqu2.1.38364_001"/>
    <property type="gene ID" value="Aqu2.1.38364"/>
</dbReference>
<dbReference type="PANTHER" id="PTHR15146">
    <property type="entry name" value="INTEGRAL MEMBRANE PROTEIN GPR137"/>
    <property type="match status" value="1"/>
</dbReference>
<dbReference type="InterPro" id="IPR029723">
    <property type="entry name" value="GPR137"/>
</dbReference>
<evidence type="ECO:0000256" key="8">
    <source>
        <dbReference type="SAM" id="Phobius"/>
    </source>
</evidence>
<dbReference type="AlphaFoldDB" id="A0A1X7VF47"/>
<dbReference type="PANTHER" id="PTHR15146:SF3">
    <property type="entry name" value="THH1_TOM1_TOM3 DOMAIN-CONTAINING PROTEIN"/>
    <property type="match status" value="1"/>
</dbReference>
<sequence length="452" mass="49965">MSLSLRDNIVPEPSNSSSIVPADILSQIHIGVIIAVTVVVVTIFLAVYVQLMLVVCYGYKLISYQTVFLFNILLWSSLRLTLYSFYYYHCCELANNLSSFPNWLLLSAPSIFLFVSLALLVHYFMEHLVKVVERRQETFYLNPSYRRVHLSRLIGTGLWILSLVLFISINIVLGIFLNIYTNTSNQDISSDSTLLKSLRISRIVILEGLMLLMGLALGIFIIVIYTTRAGKDIMESKQVSKKQAIFISALLILLFSSRAIYNIVAVAIQSSNVKPFDYSNTLTTNMADFDEHSSKESDIVYFCVLLLWEVIPICLIVIFFRIRRPSTLKLLSSQSESNGGASRHFFNYSNGSSFRSSLSAGTSLLRSSHVSIPSLPDPPYSSRGGGGGPKTLGGVGGRGYGSTASNPKSHYSAPTKYSINNGGSHSFMPGTTPPQLFTGSPTLFGEISTRNT</sequence>
<evidence type="ECO:0000256" key="2">
    <source>
        <dbReference type="ARBA" id="ARBA00004656"/>
    </source>
</evidence>
<feature type="transmembrane region" description="Helical" evidence="8">
    <location>
        <begin position="28"/>
        <end position="55"/>
    </location>
</feature>
<feature type="transmembrane region" description="Helical" evidence="8">
    <location>
        <begin position="67"/>
        <end position="88"/>
    </location>
</feature>
<protein>
    <recommendedName>
        <fullName evidence="11">G-protein coupled receptors family 1 profile domain-containing protein</fullName>
    </recommendedName>
</protein>
<dbReference type="Proteomes" id="UP000007879">
    <property type="component" value="Unassembled WGS sequence"/>
</dbReference>
<feature type="transmembrane region" description="Helical" evidence="8">
    <location>
        <begin position="299"/>
        <end position="320"/>
    </location>
</feature>
<reference evidence="10" key="1">
    <citation type="journal article" date="2010" name="Nature">
        <title>The Amphimedon queenslandica genome and the evolution of animal complexity.</title>
        <authorList>
            <person name="Srivastava M."/>
            <person name="Simakov O."/>
            <person name="Chapman J."/>
            <person name="Fahey B."/>
            <person name="Gauthier M.E."/>
            <person name="Mitros T."/>
            <person name="Richards G.S."/>
            <person name="Conaco C."/>
            <person name="Dacre M."/>
            <person name="Hellsten U."/>
            <person name="Larroux C."/>
            <person name="Putnam N.H."/>
            <person name="Stanke M."/>
            <person name="Adamska M."/>
            <person name="Darling A."/>
            <person name="Degnan S.M."/>
            <person name="Oakley T.H."/>
            <person name="Plachetzki D.C."/>
            <person name="Zhai Y."/>
            <person name="Adamski M."/>
            <person name="Calcino A."/>
            <person name="Cummins S.F."/>
            <person name="Goodstein D.M."/>
            <person name="Harris C."/>
            <person name="Jackson D.J."/>
            <person name="Leys S.P."/>
            <person name="Shu S."/>
            <person name="Woodcroft B.J."/>
            <person name="Vervoort M."/>
            <person name="Kosik K.S."/>
            <person name="Manning G."/>
            <person name="Degnan B.M."/>
            <person name="Rokhsar D.S."/>
        </authorList>
    </citation>
    <scope>NUCLEOTIDE SEQUENCE [LARGE SCALE GENOMIC DNA]</scope>
</reference>
<proteinExistence type="predicted"/>
<keyword evidence="4 8" id="KW-1133">Transmembrane helix</keyword>